<accession>A0A4Y2QFA0</accession>
<evidence type="ECO:0000313" key="2">
    <source>
        <dbReference type="Proteomes" id="UP000499080"/>
    </source>
</evidence>
<proteinExistence type="predicted"/>
<organism evidence="1 2">
    <name type="scientific">Araneus ventricosus</name>
    <name type="common">Orbweaver spider</name>
    <name type="synonym">Epeira ventricosa</name>
    <dbReference type="NCBI Taxonomy" id="182803"/>
    <lineage>
        <taxon>Eukaryota</taxon>
        <taxon>Metazoa</taxon>
        <taxon>Ecdysozoa</taxon>
        <taxon>Arthropoda</taxon>
        <taxon>Chelicerata</taxon>
        <taxon>Arachnida</taxon>
        <taxon>Araneae</taxon>
        <taxon>Araneomorphae</taxon>
        <taxon>Entelegynae</taxon>
        <taxon>Araneoidea</taxon>
        <taxon>Araneidae</taxon>
        <taxon>Araneus</taxon>
    </lineage>
</organism>
<evidence type="ECO:0000313" key="1">
    <source>
        <dbReference type="EMBL" id="GBN62151.1"/>
    </source>
</evidence>
<comment type="caution">
    <text evidence="1">The sequence shown here is derived from an EMBL/GenBank/DDBJ whole genome shotgun (WGS) entry which is preliminary data.</text>
</comment>
<dbReference type="AlphaFoldDB" id="A0A4Y2QFA0"/>
<reference evidence="1 2" key="1">
    <citation type="journal article" date="2019" name="Sci. Rep.">
        <title>Orb-weaving spider Araneus ventricosus genome elucidates the spidroin gene catalogue.</title>
        <authorList>
            <person name="Kono N."/>
            <person name="Nakamura H."/>
            <person name="Ohtoshi R."/>
            <person name="Moran D.A.P."/>
            <person name="Shinohara A."/>
            <person name="Yoshida Y."/>
            <person name="Fujiwara M."/>
            <person name="Mori M."/>
            <person name="Tomita M."/>
            <person name="Arakawa K."/>
        </authorList>
    </citation>
    <scope>NUCLEOTIDE SEQUENCE [LARGE SCALE GENOMIC DNA]</scope>
</reference>
<keyword evidence="2" id="KW-1185">Reference proteome</keyword>
<name>A0A4Y2QFA0_ARAVE</name>
<dbReference type="Proteomes" id="UP000499080">
    <property type="component" value="Unassembled WGS sequence"/>
</dbReference>
<sequence length="98" mass="10768">MDHVIFSRGQMRTIPELVQPPPNFRSTSVGGHLTGDVIFNVQQALYTADLQWNRVSNLEPYGPEAVAKPGGGGYRATAPPRAKPEFLILFIIITTVFS</sequence>
<dbReference type="EMBL" id="BGPR01013777">
    <property type="protein sequence ID" value="GBN62151.1"/>
    <property type="molecule type" value="Genomic_DNA"/>
</dbReference>
<protein>
    <submittedName>
        <fullName evidence="1">Uncharacterized protein</fullName>
    </submittedName>
</protein>
<gene>
    <name evidence="1" type="ORF">AVEN_274287_1</name>
</gene>